<accession>A0A183HVC5</accession>
<evidence type="ECO:0000313" key="3">
    <source>
        <dbReference type="WBParaSite" id="OFLC_0001143701-mRNA-1"/>
    </source>
</evidence>
<dbReference type="EMBL" id="UZAJ01016513">
    <property type="protein sequence ID" value="VDO76462.1"/>
    <property type="molecule type" value="Genomic_DNA"/>
</dbReference>
<reference evidence="1 2" key="2">
    <citation type="submission" date="2018-11" db="EMBL/GenBank/DDBJ databases">
        <authorList>
            <consortium name="Pathogen Informatics"/>
        </authorList>
    </citation>
    <scope>NUCLEOTIDE SEQUENCE [LARGE SCALE GENOMIC DNA]</scope>
</reference>
<dbReference type="Proteomes" id="UP000267606">
    <property type="component" value="Unassembled WGS sequence"/>
</dbReference>
<organism evidence="3">
    <name type="scientific">Onchocerca flexuosa</name>
    <dbReference type="NCBI Taxonomy" id="387005"/>
    <lineage>
        <taxon>Eukaryota</taxon>
        <taxon>Metazoa</taxon>
        <taxon>Ecdysozoa</taxon>
        <taxon>Nematoda</taxon>
        <taxon>Chromadorea</taxon>
        <taxon>Rhabditida</taxon>
        <taxon>Spirurina</taxon>
        <taxon>Spiruromorpha</taxon>
        <taxon>Filarioidea</taxon>
        <taxon>Onchocercidae</taxon>
        <taxon>Onchocerca</taxon>
    </lineage>
</organism>
<dbReference type="WBParaSite" id="OFLC_0001143701-mRNA-1">
    <property type="protein sequence ID" value="OFLC_0001143701-mRNA-1"/>
    <property type="gene ID" value="OFLC_0001143701"/>
</dbReference>
<reference evidence="3" key="1">
    <citation type="submission" date="2016-06" db="UniProtKB">
        <authorList>
            <consortium name="WormBaseParasite"/>
        </authorList>
    </citation>
    <scope>IDENTIFICATION</scope>
</reference>
<proteinExistence type="predicted"/>
<protein>
    <submittedName>
        <fullName evidence="1 3">Uncharacterized protein</fullName>
    </submittedName>
</protein>
<gene>
    <name evidence="1" type="ORF">OFLC_LOCUS11438</name>
</gene>
<evidence type="ECO:0000313" key="2">
    <source>
        <dbReference type="Proteomes" id="UP000267606"/>
    </source>
</evidence>
<keyword evidence="2" id="KW-1185">Reference proteome</keyword>
<name>A0A183HVC5_9BILA</name>
<sequence>MASLSEEPINASKTQKPYLLVTVLQRKISVVSALISRIRSVAMQEGNFNPVKGGSSRLEENRTNIKVRRRTDNDIGDWRQNPVSTVNLRPSWDFSPLKDGQYF</sequence>
<dbReference type="AlphaFoldDB" id="A0A183HVC5"/>
<evidence type="ECO:0000313" key="1">
    <source>
        <dbReference type="EMBL" id="VDO76462.1"/>
    </source>
</evidence>